<dbReference type="InterPro" id="IPR013320">
    <property type="entry name" value="ConA-like_dom_sf"/>
</dbReference>
<evidence type="ECO:0000256" key="3">
    <source>
        <dbReference type="SAM" id="SignalP"/>
    </source>
</evidence>
<evidence type="ECO:0000256" key="1">
    <source>
        <dbReference type="ARBA" id="ARBA00007606"/>
    </source>
</evidence>
<dbReference type="Proteomes" id="UP000257109">
    <property type="component" value="Unassembled WGS sequence"/>
</dbReference>
<dbReference type="Gene3D" id="2.60.120.200">
    <property type="match status" value="1"/>
</dbReference>
<dbReference type="InterPro" id="IPR050258">
    <property type="entry name" value="Leguminous_Lectin"/>
</dbReference>
<reference evidence="5" key="1">
    <citation type="submission" date="2018-05" db="EMBL/GenBank/DDBJ databases">
        <title>Draft genome of Mucuna pruriens seed.</title>
        <authorList>
            <person name="Nnadi N.E."/>
            <person name="Vos R."/>
            <person name="Hasami M.H."/>
            <person name="Devisetty U.K."/>
            <person name="Aguiy J.C."/>
        </authorList>
    </citation>
    <scope>NUCLEOTIDE SEQUENCE [LARGE SCALE GENOMIC DNA]</scope>
    <source>
        <strain evidence="5">JCA_2017</strain>
    </source>
</reference>
<dbReference type="PANTHER" id="PTHR32401:SF14">
    <property type="entry name" value="LECTIN 5"/>
    <property type="match status" value="1"/>
</dbReference>
<dbReference type="OrthoDB" id="2014828at2759"/>
<evidence type="ECO:0000259" key="4">
    <source>
        <dbReference type="Pfam" id="PF00139"/>
    </source>
</evidence>
<gene>
    <name evidence="5" type="ORF">CR513_62014</name>
</gene>
<dbReference type="InterPro" id="IPR001220">
    <property type="entry name" value="Legume_lectin_dom"/>
</dbReference>
<dbReference type="GO" id="GO:0030246">
    <property type="term" value="F:carbohydrate binding"/>
    <property type="evidence" value="ECO:0007669"/>
    <property type="project" value="UniProtKB-KW"/>
</dbReference>
<proteinExistence type="inferred from homology"/>
<organism evidence="5 6">
    <name type="scientific">Mucuna pruriens</name>
    <name type="common">Velvet bean</name>
    <name type="synonym">Dolichos pruriens</name>
    <dbReference type="NCBI Taxonomy" id="157652"/>
    <lineage>
        <taxon>Eukaryota</taxon>
        <taxon>Viridiplantae</taxon>
        <taxon>Streptophyta</taxon>
        <taxon>Embryophyta</taxon>
        <taxon>Tracheophyta</taxon>
        <taxon>Spermatophyta</taxon>
        <taxon>Magnoliopsida</taxon>
        <taxon>eudicotyledons</taxon>
        <taxon>Gunneridae</taxon>
        <taxon>Pentapetalae</taxon>
        <taxon>rosids</taxon>
        <taxon>fabids</taxon>
        <taxon>Fabales</taxon>
        <taxon>Fabaceae</taxon>
        <taxon>Papilionoideae</taxon>
        <taxon>50 kb inversion clade</taxon>
        <taxon>NPAAA clade</taxon>
        <taxon>indigoferoid/millettioid clade</taxon>
        <taxon>Phaseoleae</taxon>
        <taxon>Mucuna</taxon>
    </lineage>
</organism>
<feature type="domain" description="Legume lectin" evidence="4">
    <location>
        <begin position="28"/>
        <end position="262"/>
    </location>
</feature>
<dbReference type="InterPro" id="IPR016363">
    <property type="entry name" value="L-lectin"/>
</dbReference>
<keyword evidence="3" id="KW-0732">Signal</keyword>
<dbReference type="PROSITE" id="PS00308">
    <property type="entry name" value="LECTIN_LEGUME_ALPHA"/>
    <property type="match status" value="1"/>
</dbReference>
<name>A0A371E1J3_MUCPR</name>
<dbReference type="EMBL" id="QJKJ01017292">
    <property type="protein sequence ID" value="RDX58652.1"/>
    <property type="molecule type" value="Genomic_DNA"/>
</dbReference>
<dbReference type="InterPro" id="IPR000985">
    <property type="entry name" value="Lectin_LegA_CS"/>
</dbReference>
<sequence>MANSNSKLHFMTFTLFLALISSAKSDSFSFNFPSFEAGTRSIILEGDADIAGGVLKLTNRDLNGTPKQHSVGFSAFFGALHLSDAKRGRVADFVTEFSFVVNTRSEPLHGDGFTFFLASLDFDFPDNSSGGFLGLFNKETAFNSSLNQVVAVEFDSFANDWDPNFPVSDSPHIGIDVNSIRSVATTPWPLDAQQGVVGRARISYLSSSKILSVSVTYPNSPVKVNPIVLSYPINLGTVLPEWVYFGFSGATGDLVETHDILS</sequence>
<feature type="non-terminal residue" evidence="5">
    <location>
        <position position="262"/>
    </location>
</feature>
<keyword evidence="6" id="KW-1185">Reference proteome</keyword>
<dbReference type="PANTHER" id="PTHR32401">
    <property type="entry name" value="CONCANAVALIN A-LIKE LECTIN FAMILY PROTEIN"/>
    <property type="match status" value="1"/>
</dbReference>
<dbReference type="Pfam" id="PF00139">
    <property type="entry name" value="Lectin_legB"/>
    <property type="match status" value="1"/>
</dbReference>
<dbReference type="AlphaFoldDB" id="A0A371E1J3"/>
<dbReference type="SUPFAM" id="SSF49899">
    <property type="entry name" value="Concanavalin A-like lectins/glucanases"/>
    <property type="match status" value="1"/>
</dbReference>
<dbReference type="CDD" id="cd06899">
    <property type="entry name" value="lectin_legume_LecRK_Arcelin_ConA"/>
    <property type="match status" value="1"/>
</dbReference>
<dbReference type="PROSITE" id="PS00307">
    <property type="entry name" value="LECTIN_LEGUME_BETA"/>
    <property type="match status" value="1"/>
</dbReference>
<evidence type="ECO:0000313" key="6">
    <source>
        <dbReference type="Proteomes" id="UP000257109"/>
    </source>
</evidence>
<feature type="chain" id="PRO_5016687120" description="Legume lectin domain-containing protein" evidence="3">
    <location>
        <begin position="26"/>
        <end position="262"/>
    </location>
</feature>
<dbReference type="PIRSF" id="PIRSF002690">
    <property type="entry name" value="L-type_lectin_plant"/>
    <property type="match status" value="1"/>
</dbReference>
<dbReference type="InterPro" id="IPR019825">
    <property type="entry name" value="Lectin_legB_Mn/Ca_BS"/>
</dbReference>
<evidence type="ECO:0000256" key="2">
    <source>
        <dbReference type="ARBA" id="ARBA00022734"/>
    </source>
</evidence>
<feature type="non-terminal residue" evidence="5">
    <location>
        <position position="1"/>
    </location>
</feature>
<evidence type="ECO:0000313" key="5">
    <source>
        <dbReference type="EMBL" id="RDX58652.1"/>
    </source>
</evidence>
<protein>
    <recommendedName>
        <fullName evidence="4">Legume lectin domain-containing protein</fullName>
    </recommendedName>
</protein>
<comment type="caution">
    <text evidence="5">The sequence shown here is derived from an EMBL/GenBank/DDBJ whole genome shotgun (WGS) entry which is preliminary data.</text>
</comment>
<accession>A0A371E1J3</accession>
<dbReference type="STRING" id="157652.A0A371E1J3"/>
<keyword evidence="2" id="KW-0430">Lectin</keyword>
<comment type="similarity">
    <text evidence="1">Belongs to the leguminous lectin family.</text>
</comment>
<feature type="signal peptide" evidence="3">
    <location>
        <begin position="1"/>
        <end position="25"/>
    </location>
</feature>